<evidence type="ECO:0000256" key="5">
    <source>
        <dbReference type="ARBA" id="ARBA00022801"/>
    </source>
</evidence>
<dbReference type="InterPro" id="IPR027417">
    <property type="entry name" value="P-loop_NTPase"/>
</dbReference>
<evidence type="ECO:0000256" key="11">
    <source>
        <dbReference type="NCBIfam" id="TIGR00665"/>
    </source>
</evidence>
<dbReference type="NCBIfam" id="NF040583">
    <property type="entry name" value="dnaB_SPI-7_type"/>
    <property type="match status" value="1"/>
</dbReference>
<dbReference type="Pfam" id="PF00772">
    <property type="entry name" value="DnaB"/>
    <property type="match status" value="1"/>
</dbReference>
<evidence type="ECO:0000256" key="6">
    <source>
        <dbReference type="ARBA" id="ARBA00022806"/>
    </source>
</evidence>
<evidence type="ECO:0000256" key="4">
    <source>
        <dbReference type="ARBA" id="ARBA00022741"/>
    </source>
</evidence>
<dbReference type="RefSeq" id="WP_024910495.1">
    <property type="nucleotide sequence ID" value="NZ_CP007044.2"/>
</dbReference>
<dbReference type="GO" id="GO:0006269">
    <property type="term" value="P:DNA replication, synthesis of primer"/>
    <property type="evidence" value="ECO:0007669"/>
    <property type="project" value="UniProtKB-UniRule"/>
</dbReference>
<comment type="function">
    <text evidence="12">The main replicative DNA helicase, it participates in initiation and elongation during chromosome replication. Travels ahead of the DNA replisome, separating dsDNA into templates for DNA synthesis. A processive ATP-dependent 5'-3' DNA helicase it has DNA-dependent ATPase activity.</text>
</comment>
<keyword evidence="5 12" id="KW-0378">Hydrolase</keyword>
<dbReference type="CDD" id="cd00984">
    <property type="entry name" value="DnaB_C"/>
    <property type="match status" value="1"/>
</dbReference>
<dbReference type="GO" id="GO:1990077">
    <property type="term" value="C:primosome complex"/>
    <property type="evidence" value="ECO:0007669"/>
    <property type="project" value="UniProtKB-UniRule"/>
</dbReference>
<evidence type="ECO:0000256" key="9">
    <source>
        <dbReference type="ARBA" id="ARBA00023235"/>
    </source>
</evidence>
<dbReference type="InterPro" id="IPR016136">
    <property type="entry name" value="DNA_helicase_N/primase_C"/>
</dbReference>
<evidence type="ECO:0000256" key="12">
    <source>
        <dbReference type="RuleBase" id="RU362085"/>
    </source>
</evidence>
<organism evidence="14 15">
    <name type="scientific">Chania multitudinisentens RB-25</name>
    <dbReference type="NCBI Taxonomy" id="1441930"/>
    <lineage>
        <taxon>Bacteria</taxon>
        <taxon>Pseudomonadati</taxon>
        <taxon>Pseudomonadota</taxon>
        <taxon>Gammaproteobacteria</taxon>
        <taxon>Enterobacterales</taxon>
        <taxon>Yersiniaceae</taxon>
        <taxon>Chania</taxon>
    </lineage>
</organism>
<dbReference type="KEGG" id="sfo:Z042_14070"/>
<reference evidence="14 15" key="2">
    <citation type="submission" date="2015-03" db="EMBL/GenBank/DDBJ databases">
        <authorList>
            <person name="Chan K.-G."/>
        </authorList>
    </citation>
    <scope>NUCLEOTIDE SEQUENCE [LARGE SCALE GENOMIC DNA]</scope>
    <source>
        <strain evidence="14 15">RB-25</strain>
    </source>
</reference>
<dbReference type="GO" id="GO:0005829">
    <property type="term" value="C:cytosol"/>
    <property type="evidence" value="ECO:0007669"/>
    <property type="project" value="TreeGrafter"/>
</dbReference>
<dbReference type="SUPFAM" id="SSF52540">
    <property type="entry name" value="P-loop containing nucleoside triphosphate hydrolases"/>
    <property type="match status" value="1"/>
</dbReference>
<dbReference type="InterPro" id="IPR007694">
    <property type="entry name" value="DNA_helicase_DnaB-like_C"/>
</dbReference>
<evidence type="ECO:0000256" key="2">
    <source>
        <dbReference type="ARBA" id="ARBA00022515"/>
    </source>
</evidence>
<comment type="catalytic activity">
    <reaction evidence="10 12">
        <text>ATP + H2O = ADP + phosphate + H(+)</text>
        <dbReference type="Rhea" id="RHEA:13065"/>
        <dbReference type="ChEBI" id="CHEBI:15377"/>
        <dbReference type="ChEBI" id="CHEBI:15378"/>
        <dbReference type="ChEBI" id="CHEBI:30616"/>
        <dbReference type="ChEBI" id="CHEBI:43474"/>
        <dbReference type="ChEBI" id="CHEBI:456216"/>
        <dbReference type="EC" id="5.6.2.3"/>
    </reaction>
</comment>
<dbReference type="Gene3D" id="3.40.50.300">
    <property type="entry name" value="P-loop containing nucleotide triphosphate hydrolases"/>
    <property type="match status" value="1"/>
</dbReference>
<dbReference type="EMBL" id="CP007044">
    <property type="protein sequence ID" value="AHG20619.1"/>
    <property type="molecule type" value="Genomic_DNA"/>
</dbReference>
<keyword evidence="3 12" id="KW-0235">DNA replication</keyword>
<keyword evidence="4 12" id="KW-0547">Nucleotide-binding</keyword>
<evidence type="ECO:0000256" key="8">
    <source>
        <dbReference type="ARBA" id="ARBA00023125"/>
    </source>
</evidence>
<evidence type="ECO:0000313" key="14">
    <source>
        <dbReference type="EMBL" id="AHG20619.1"/>
    </source>
</evidence>
<dbReference type="PANTHER" id="PTHR30153:SF2">
    <property type="entry name" value="REPLICATIVE DNA HELICASE"/>
    <property type="match status" value="1"/>
</dbReference>
<dbReference type="GO" id="GO:0005524">
    <property type="term" value="F:ATP binding"/>
    <property type="evidence" value="ECO:0007669"/>
    <property type="project" value="UniProtKB-UniRule"/>
</dbReference>
<proteinExistence type="inferred from homology"/>
<dbReference type="InterPro" id="IPR036185">
    <property type="entry name" value="DNA_heli_DnaB-like_N_sf"/>
</dbReference>
<keyword evidence="7 12" id="KW-0067">ATP-binding</keyword>
<evidence type="ECO:0000256" key="7">
    <source>
        <dbReference type="ARBA" id="ARBA00022840"/>
    </source>
</evidence>
<dbReference type="Gene3D" id="1.10.860.10">
    <property type="entry name" value="DNAb Helicase, Chain A"/>
    <property type="match status" value="1"/>
</dbReference>
<dbReference type="STRING" id="1441930.Z042_14070"/>
<dbReference type="SUPFAM" id="SSF48024">
    <property type="entry name" value="N-terminal domain of DnaB helicase"/>
    <property type="match status" value="1"/>
</dbReference>
<keyword evidence="15" id="KW-1185">Reference proteome</keyword>
<dbReference type="PROSITE" id="PS51199">
    <property type="entry name" value="SF4_HELICASE"/>
    <property type="match status" value="1"/>
</dbReference>
<sequence length="450" mass="50451">MRNTEQQRVLPHSWAAEQSVLGGLMLENDRWDDIAPLLTTDSFFSPPHQRIFAVMQALLGRNRPIDLLTVSEELERLEQLELVGGFAYLAELSKNTPSAANIVAYAEYVSTAKQKRQLLALGDDLARQAEDARTDVAELLEQAEQRIFDIAGLQAAGKPFDLVSSLETYVNRLEQRCNSEDLITGTPTPFEQLNGMTSGLQDSDLILLAARPSMGKTALALSLCEGALETRKDKSVQIYSLEMPLDQLLSRFIAMLGRVPLQHLRNGNMGDEDWARLAKANGVLLEWKDRLLIDDNSFMTPSMLRSRVRKNVRKYGHPSLILLDYLQLMRCPGQENRTQEIAEISRSLKALAKEIGCPVVALSQLNRALESRADKRPNNGDLRDSGALEQDADVIMFIYRDEVYDEHSPDKGIAELIIGKQRNGPIGTVKVKYQADITRFEDFSGGRYDF</sequence>
<dbReference type="PANTHER" id="PTHR30153">
    <property type="entry name" value="REPLICATIVE DNA HELICASE DNAB"/>
    <property type="match status" value="1"/>
</dbReference>
<dbReference type="GO" id="GO:0003677">
    <property type="term" value="F:DNA binding"/>
    <property type="evidence" value="ECO:0007669"/>
    <property type="project" value="UniProtKB-UniRule"/>
</dbReference>
<evidence type="ECO:0000259" key="13">
    <source>
        <dbReference type="PROSITE" id="PS51199"/>
    </source>
</evidence>
<dbReference type="AlphaFoldDB" id="W0LE01"/>
<dbReference type="PATRIC" id="fig|1441930.4.peg.2791"/>
<dbReference type="GO" id="GO:0016887">
    <property type="term" value="F:ATP hydrolysis activity"/>
    <property type="evidence" value="ECO:0007669"/>
    <property type="project" value="RHEA"/>
</dbReference>
<dbReference type="Pfam" id="PF03796">
    <property type="entry name" value="DnaB_C"/>
    <property type="match status" value="1"/>
</dbReference>
<dbReference type="eggNOG" id="COG0305">
    <property type="taxonomic scope" value="Bacteria"/>
</dbReference>
<evidence type="ECO:0000313" key="15">
    <source>
        <dbReference type="Proteomes" id="UP000019030"/>
    </source>
</evidence>
<keyword evidence="2 12" id="KW-0639">Primosome</keyword>
<protein>
    <recommendedName>
        <fullName evidence="11 12">Replicative DNA helicase</fullName>
        <ecNumber evidence="11 12">5.6.2.3</ecNumber>
    </recommendedName>
</protein>
<dbReference type="GO" id="GO:0043139">
    <property type="term" value="F:5'-3' DNA helicase activity"/>
    <property type="evidence" value="ECO:0007669"/>
    <property type="project" value="UniProtKB-EC"/>
</dbReference>
<evidence type="ECO:0000256" key="1">
    <source>
        <dbReference type="ARBA" id="ARBA00008428"/>
    </source>
</evidence>
<feature type="domain" description="SF4 helicase" evidence="13">
    <location>
        <begin position="179"/>
        <end position="447"/>
    </location>
</feature>
<name>W0LE01_9GAMM</name>
<dbReference type="HOGENOM" id="CLU_005373_0_0_6"/>
<dbReference type="OrthoDB" id="9773982at2"/>
<dbReference type="InterPro" id="IPR007692">
    <property type="entry name" value="DNA_helicase_DnaB"/>
</dbReference>
<dbReference type="Proteomes" id="UP000019030">
    <property type="component" value="Chromosome"/>
</dbReference>
<keyword evidence="6 12" id="KW-0347">Helicase</keyword>
<dbReference type="NCBIfam" id="TIGR00665">
    <property type="entry name" value="DnaB"/>
    <property type="match status" value="1"/>
</dbReference>
<accession>W0LE01</accession>
<dbReference type="EC" id="5.6.2.3" evidence="11 12"/>
<comment type="similarity">
    <text evidence="1 12">Belongs to the helicase family. DnaB subfamily.</text>
</comment>
<evidence type="ECO:0000256" key="10">
    <source>
        <dbReference type="ARBA" id="ARBA00048954"/>
    </source>
</evidence>
<evidence type="ECO:0000256" key="3">
    <source>
        <dbReference type="ARBA" id="ARBA00022705"/>
    </source>
</evidence>
<keyword evidence="8 12" id="KW-0238">DNA-binding</keyword>
<gene>
    <name evidence="14" type="ORF">Z042_14070</name>
</gene>
<dbReference type="InterPro" id="IPR007693">
    <property type="entry name" value="DNA_helicase_DnaB-like_N"/>
</dbReference>
<reference evidence="14 15" key="1">
    <citation type="submission" date="2014-01" db="EMBL/GenBank/DDBJ databases">
        <title>Isolation of Serratia multitudinisentens RB-25 from Ex-Landfill site.</title>
        <authorList>
            <person name="Robson E.H.J."/>
        </authorList>
    </citation>
    <scope>NUCLEOTIDE SEQUENCE [LARGE SCALE GENOMIC DNA]</scope>
    <source>
        <strain evidence="14 15">RB-25</strain>
    </source>
</reference>
<keyword evidence="9" id="KW-0413">Isomerase</keyword>